<dbReference type="Pfam" id="PF02482">
    <property type="entry name" value="Ribosomal_S30AE"/>
    <property type="match status" value="1"/>
</dbReference>
<dbReference type="InterPro" id="IPR036567">
    <property type="entry name" value="RHF-like"/>
</dbReference>
<accession>A0A2W7IP41</accession>
<evidence type="ECO:0008006" key="3">
    <source>
        <dbReference type="Google" id="ProtNLM"/>
    </source>
</evidence>
<dbReference type="RefSeq" id="WP_111396712.1">
    <property type="nucleotide sequence ID" value="NZ_QKYU01000003.1"/>
</dbReference>
<dbReference type="EMBL" id="QKYU01000003">
    <property type="protein sequence ID" value="PZW48987.1"/>
    <property type="molecule type" value="Genomic_DNA"/>
</dbReference>
<keyword evidence="2" id="KW-1185">Reference proteome</keyword>
<comment type="caution">
    <text evidence="1">The sequence shown here is derived from an EMBL/GenBank/DDBJ whole genome shotgun (WGS) entry which is preliminary data.</text>
</comment>
<dbReference type="InterPro" id="IPR003489">
    <property type="entry name" value="RHF/RaiA"/>
</dbReference>
<evidence type="ECO:0000313" key="1">
    <source>
        <dbReference type="EMBL" id="PZW48987.1"/>
    </source>
</evidence>
<proteinExistence type="predicted"/>
<gene>
    <name evidence="1" type="ORF">C8P66_10312</name>
</gene>
<dbReference type="Proteomes" id="UP000249688">
    <property type="component" value="Unassembled WGS sequence"/>
</dbReference>
<dbReference type="OrthoDB" id="121633at2"/>
<dbReference type="Gene3D" id="3.30.160.100">
    <property type="entry name" value="Ribosome hibernation promotion factor-like"/>
    <property type="match status" value="1"/>
</dbReference>
<dbReference type="AlphaFoldDB" id="A0A2W7IP41"/>
<evidence type="ECO:0000313" key="2">
    <source>
        <dbReference type="Proteomes" id="UP000249688"/>
    </source>
</evidence>
<name>A0A2W7IP41_9PROT</name>
<sequence length="116" mass="12605">MQIQVNTDESIEGSEAMTAGVEAVVTATLAQFSDHLTRVEVHISDENAGKSGQRDKRCMMEARPVHQQPLAVTHEAATVDEACVGAAKKLRSLLESHFGKLHDVKGAPSIRDNENR</sequence>
<organism evidence="1 2">
    <name type="scientific">Humitalea rosea</name>
    <dbReference type="NCBI Taxonomy" id="990373"/>
    <lineage>
        <taxon>Bacteria</taxon>
        <taxon>Pseudomonadati</taxon>
        <taxon>Pseudomonadota</taxon>
        <taxon>Alphaproteobacteria</taxon>
        <taxon>Acetobacterales</taxon>
        <taxon>Roseomonadaceae</taxon>
        <taxon>Humitalea</taxon>
    </lineage>
</organism>
<protein>
    <recommendedName>
        <fullName evidence="3">Sigma 54 modulation/S30EA-like ribosomal protein</fullName>
    </recommendedName>
</protein>
<reference evidence="1 2" key="1">
    <citation type="submission" date="2018-06" db="EMBL/GenBank/DDBJ databases">
        <title>Genomic Encyclopedia of Archaeal and Bacterial Type Strains, Phase II (KMG-II): from individual species to whole genera.</title>
        <authorList>
            <person name="Goeker M."/>
        </authorList>
    </citation>
    <scope>NUCLEOTIDE SEQUENCE [LARGE SCALE GENOMIC DNA]</scope>
    <source>
        <strain evidence="1 2">DSM 24525</strain>
    </source>
</reference>